<dbReference type="Proteomes" id="UP001141992">
    <property type="component" value="Unassembled WGS sequence"/>
</dbReference>
<comment type="caution">
    <text evidence="1">The sequence shown here is derived from an EMBL/GenBank/DDBJ whole genome shotgun (WGS) entry which is preliminary data.</text>
</comment>
<dbReference type="AlphaFoldDB" id="A0A9X3L3M9"/>
<organism evidence="1 2">
    <name type="scientific">Alcaligenes xylosoxydans xylosoxydans</name>
    <name type="common">Achromobacter xylosoxidans</name>
    <dbReference type="NCBI Taxonomy" id="85698"/>
    <lineage>
        <taxon>Bacteria</taxon>
        <taxon>Pseudomonadati</taxon>
        <taxon>Pseudomonadota</taxon>
        <taxon>Betaproteobacteria</taxon>
        <taxon>Burkholderiales</taxon>
        <taxon>Alcaligenaceae</taxon>
        <taxon>Achromobacter</taxon>
    </lineage>
</organism>
<evidence type="ECO:0000313" key="1">
    <source>
        <dbReference type="EMBL" id="MCZ8405283.1"/>
    </source>
</evidence>
<protein>
    <submittedName>
        <fullName evidence="1">Uncharacterized protein</fullName>
    </submittedName>
</protein>
<name>A0A9X3L3M9_ALCXX</name>
<evidence type="ECO:0000313" key="2">
    <source>
        <dbReference type="Proteomes" id="UP001141992"/>
    </source>
</evidence>
<reference evidence="1" key="1">
    <citation type="submission" date="2022-12" db="EMBL/GenBank/DDBJ databases">
        <authorList>
            <person name="Voronina O.L."/>
            <person name="Kunda M.S."/>
            <person name="Ryzhova N."/>
            <person name="Aksenova E.I."/>
        </authorList>
    </citation>
    <scope>NUCLEOTIDE SEQUENCE</scope>
    <source>
        <strain evidence="1">SCCH136:Ach223948</strain>
    </source>
</reference>
<feature type="non-terminal residue" evidence="1">
    <location>
        <position position="67"/>
    </location>
</feature>
<accession>A0A9X3L3M9</accession>
<dbReference type="RefSeq" id="WP_269865459.1">
    <property type="nucleotide sequence ID" value="NZ_JAPZVI010000037.1"/>
</dbReference>
<sequence length="67" mass="7424">MRELSGRLEGSIAEVKPAPQVIAPTNKNPHAAPAARGFFWGKNKTPQARAYGVLSNKSLTMTYFHRR</sequence>
<proteinExistence type="predicted"/>
<dbReference type="EMBL" id="JAPZVI010000037">
    <property type="protein sequence ID" value="MCZ8405283.1"/>
    <property type="molecule type" value="Genomic_DNA"/>
</dbReference>
<gene>
    <name evidence="1" type="ORF">O9570_27785</name>
</gene>